<keyword evidence="1" id="KW-1133">Transmembrane helix</keyword>
<proteinExistence type="predicted"/>
<protein>
    <recommendedName>
        <fullName evidence="4">DUF1634 domain-containing protein</fullName>
    </recommendedName>
</protein>
<accession>A0A1H3M3X8</accession>
<reference evidence="3" key="1">
    <citation type="submission" date="2016-10" db="EMBL/GenBank/DDBJ databases">
        <authorList>
            <person name="Varghese N."/>
            <person name="Submissions S."/>
        </authorList>
    </citation>
    <scope>NUCLEOTIDE SEQUENCE [LARGE SCALE GENOMIC DNA]</scope>
    <source>
        <strain evidence="3">ANC 5109</strain>
    </source>
</reference>
<evidence type="ECO:0000313" key="2">
    <source>
        <dbReference type="EMBL" id="SDY71420.1"/>
    </source>
</evidence>
<dbReference type="RefSeq" id="WP_092692013.1">
    <property type="nucleotide sequence ID" value="NZ_FNPK01000023.1"/>
</dbReference>
<feature type="transmembrane region" description="Helical" evidence="1">
    <location>
        <begin position="42"/>
        <end position="59"/>
    </location>
</feature>
<keyword evidence="1" id="KW-0812">Transmembrane</keyword>
<dbReference type="AlphaFoldDB" id="A0A1H3M3X8"/>
<organism evidence="2 3">
    <name type="scientific">Acinetobacter kyonggiensis</name>
    <dbReference type="NCBI Taxonomy" id="595670"/>
    <lineage>
        <taxon>Bacteria</taxon>
        <taxon>Pseudomonadati</taxon>
        <taxon>Pseudomonadota</taxon>
        <taxon>Gammaproteobacteria</taxon>
        <taxon>Moraxellales</taxon>
        <taxon>Moraxellaceae</taxon>
        <taxon>Acinetobacter</taxon>
    </lineage>
</organism>
<keyword evidence="3" id="KW-1185">Reference proteome</keyword>
<dbReference type="STRING" id="595670.SAMN05421643_12322"/>
<sequence>MNILFSFLFILCAVYGLYRVSEKQIRKTLQSKWALLAYHPRIVRVICLFLLVIATLLIIQEDGYSIGFVSFWVFSSPLIFIFILYINELSAKQK</sequence>
<dbReference type="Proteomes" id="UP000199035">
    <property type="component" value="Unassembled WGS sequence"/>
</dbReference>
<evidence type="ECO:0000256" key="1">
    <source>
        <dbReference type="SAM" id="Phobius"/>
    </source>
</evidence>
<evidence type="ECO:0000313" key="3">
    <source>
        <dbReference type="Proteomes" id="UP000199035"/>
    </source>
</evidence>
<dbReference type="EMBL" id="FNPK01000023">
    <property type="protein sequence ID" value="SDY71420.1"/>
    <property type="molecule type" value="Genomic_DNA"/>
</dbReference>
<name>A0A1H3M3X8_9GAMM</name>
<feature type="transmembrane region" description="Helical" evidence="1">
    <location>
        <begin position="6"/>
        <end position="21"/>
    </location>
</feature>
<feature type="transmembrane region" description="Helical" evidence="1">
    <location>
        <begin position="65"/>
        <end position="86"/>
    </location>
</feature>
<evidence type="ECO:0008006" key="4">
    <source>
        <dbReference type="Google" id="ProtNLM"/>
    </source>
</evidence>
<gene>
    <name evidence="2" type="ORF">SAMN05421643_12322</name>
</gene>
<keyword evidence="1" id="KW-0472">Membrane</keyword>